<dbReference type="EMBL" id="JOJR01000048">
    <property type="protein sequence ID" value="RCN48292.1"/>
    <property type="molecule type" value="Genomic_DNA"/>
</dbReference>
<sequence length="154" mass="17877">MRGPTENGPSVITKPDWIDREKVVGVIRDTKLTKEQRIEKIKGMPIHESEENTKIWLSHLPKVIDFFDWAGQEKAKATPKAKELIAKGEKMFGVDFMMMDEAEQSRTLLRFFTDVEDQVDEAVRDEIITLAERFTERLDEMGFESAMAIRDTWN</sequence>
<comment type="caution">
    <text evidence="1">The sequence shown here is derived from an EMBL/GenBank/DDBJ whole genome shotgun (WGS) entry which is preliminary data.</text>
</comment>
<dbReference type="Proteomes" id="UP000252519">
    <property type="component" value="Unassembled WGS sequence"/>
</dbReference>
<keyword evidence="2" id="KW-1185">Reference proteome</keyword>
<gene>
    <name evidence="1" type="ORF">ANCCAN_05581</name>
</gene>
<dbReference type="AlphaFoldDB" id="A0A368GV97"/>
<evidence type="ECO:0000313" key="2">
    <source>
        <dbReference type="Proteomes" id="UP000252519"/>
    </source>
</evidence>
<protein>
    <submittedName>
        <fullName evidence="1">Uncharacterized protein</fullName>
    </submittedName>
</protein>
<reference evidence="1 2" key="1">
    <citation type="submission" date="2014-10" db="EMBL/GenBank/DDBJ databases">
        <title>Draft genome of the hookworm Ancylostoma caninum.</title>
        <authorList>
            <person name="Mitreva M."/>
        </authorList>
    </citation>
    <scope>NUCLEOTIDE SEQUENCE [LARGE SCALE GENOMIC DNA]</scope>
    <source>
        <strain evidence="1 2">Baltimore</strain>
    </source>
</reference>
<evidence type="ECO:0000313" key="1">
    <source>
        <dbReference type="EMBL" id="RCN48292.1"/>
    </source>
</evidence>
<dbReference type="OrthoDB" id="5883081at2759"/>
<name>A0A368GV97_ANCCA</name>
<accession>A0A368GV97</accession>
<organism evidence="1 2">
    <name type="scientific">Ancylostoma caninum</name>
    <name type="common">Dog hookworm</name>
    <dbReference type="NCBI Taxonomy" id="29170"/>
    <lineage>
        <taxon>Eukaryota</taxon>
        <taxon>Metazoa</taxon>
        <taxon>Ecdysozoa</taxon>
        <taxon>Nematoda</taxon>
        <taxon>Chromadorea</taxon>
        <taxon>Rhabditida</taxon>
        <taxon>Rhabditina</taxon>
        <taxon>Rhabditomorpha</taxon>
        <taxon>Strongyloidea</taxon>
        <taxon>Ancylostomatidae</taxon>
        <taxon>Ancylostomatinae</taxon>
        <taxon>Ancylostoma</taxon>
    </lineage>
</organism>
<proteinExistence type="predicted"/>